<feature type="region of interest" description="Disordered" evidence="1">
    <location>
        <begin position="1"/>
        <end position="25"/>
    </location>
</feature>
<keyword evidence="3" id="KW-1185">Reference proteome</keyword>
<evidence type="ECO:0000256" key="1">
    <source>
        <dbReference type="SAM" id="MobiDB-lite"/>
    </source>
</evidence>
<sequence>MPEPASESLTSGKDTSIEIKPGGENSDLCKTYYHTDESSCDEPRNIRPESIGEEIVRELNNVCFLVDENSQGKGDQLVVRTRANDSKDPKNPYDTIIDMAIWFKQGYARPTNEYHAGKVEVGGWVRCYKETGVKLCRVPDNSKPNGAPAICILAGTILFKWVQFRLQLSQKLLKPSCPAFDDLVLKREWLGYGVRKRSFLEYEIVLRWESHSGKPKPIVEDVNCEA</sequence>
<accession>A0A3N4HRM3</accession>
<evidence type="ECO:0000313" key="2">
    <source>
        <dbReference type="EMBL" id="RPA75636.1"/>
    </source>
</evidence>
<name>A0A3N4HRM3_ASCIM</name>
<proteinExistence type="predicted"/>
<protein>
    <submittedName>
        <fullName evidence="2">Uncharacterized protein</fullName>
    </submittedName>
</protein>
<organism evidence="2 3">
    <name type="scientific">Ascobolus immersus RN42</name>
    <dbReference type="NCBI Taxonomy" id="1160509"/>
    <lineage>
        <taxon>Eukaryota</taxon>
        <taxon>Fungi</taxon>
        <taxon>Dikarya</taxon>
        <taxon>Ascomycota</taxon>
        <taxon>Pezizomycotina</taxon>
        <taxon>Pezizomycetes</taxon>
        <taxon>Pezizales</taxon>
        <taxon>Ascobolaceae</taxon>
        <taxon>Ascobolus</taxon>
    </lineage>
</organism>
<evidence type="ECO:0000313" key="3">
    <source>
        <dbReference type="Proteomes" id="UP000275078"/>
    </source>
</evidence>
<gene>
    <name evidence="2" type="ORF">BJ508DRAFT_331942</name>
</gene>
<dbReference type="EMBL" id="ML119760">
    <property type="protein sequence ID" value="RPA75636.1"/>
    <property type="molecule type" value="Genomic_DNA"/>
</dbReference>
<dbReference type="AlphaFoldDB" id="A0A3N4HRM3"/>
<dbReference type="Proteomes" id="UP000275078">
    <property type="component" value="Unassembled WGS sequence"/>
</dbReference>
<reference evidence="2 3" key="1">
    <citation type="journal article" date="2018" name="Nat. Ecol. Evol.">
        <title>Pezizomycetes genomes reveal the molecular basis of ectomycorrhizal truffle lifestyle.</title>
        <authorList>
            <person name="Murat C."/>
            <person name="Payen T."/>
            <person name="Noel B."/>
            <person name="Kuo A."/>
            <person name="Morin E."/>
            <person name="Chen J."/>
            <person name="Kohler A."/>
            <person name="Krizsan K."/>
            <person name="Balestrini R."/>
            <person name="Da Silva C."/>
            <person name="Montanini B."/>
            <person name="Hainaut M."/>
            <person name="Levati E."/>
            <person name="Barry K.W."/>
            <person name="Belfiori B."/>
            <person name="Cichocki N."/>
            <person name="Clum A."/>
            <person name="Dockter R.B."/>
            <person name="Fauchery L."/>
            <person name="Guy J."/>
            <person name="Iotti M."/>
            <person name="Le Tacon F."/>
            <person name="Lindquist E.A."/>
            <person name="Lipzen A."/>
            <person name="Malagnac F."/>
            <person name="Mello A."/>
            <person name="Molinier V."/>
            <person name="Miyauchi S."/>
            <person name="Poulain J."/>
            <person name="Riccioni C."/>
            <person name="Rubini A."/>
            <person name="Sitrit Y."/>
            <person name="Splivallo R."/>
            <person name="Traeger S."/>
            <person name="Wang M."/>
            <person name="Zifcakova L."/>
            <person name="Wipf D."/>
            <person name="Zambonelli A."/>
            <person name="Paolocci F."/>
            <person name="Nowrousian M."/>
            <person name="Ottonello S."/>
            <person name="Baldrian P."/>
            <person name="Spatafora J.W."/>
            <person name="Henrissat B."/>
            <person name="Nagy L.G."/>
            <person name="Aury J.M."/>
            <person name="Wincker P."/>
            <person name="Grigoriev I.V."/>
            <person name="Bonfante P."/>
            <person name="Martin F.M."/>
        </authorList>
    </citation>
    <scope>NUCLEOTIDE SEQUENCE [LARGE SCALE GENOMIC DNA]</scope>
    <source>
        <strain evidence="2 3">RN42</strain>
    </source>
</reference>